<feature type="transmembrane region" description="Helical" evidence="9">
    <location>
        <begin position="344"/>
        <end position="361"/>
    </location>
</feature>
<dbReference type="SUPFAM" id="SSF53448">
    <property type="entry name" value="Nucleotide-diphospho-sugar transferases"/>
    <property type="match status" value="1"/>
</dbReference>
<feature type="transmembrane region" description="Helical" evidence="9">
    <location>
        <begin position="279"/>
        <end position="305"/>
    </location>
</feature>
<evidence type="ECO:0000256" key="8">
    <source>
        <dbReference type="ARBA" id="ARBA00023136"/>
    </source>
</evidence>
<dbReference type="InterPro" id="IPR029044">
    <property type="entry name" value="Nucleotide-diphossugar_trans"/>
</dbReference>
<dbReference type="AlphaFoldDB" id="A0A7C3UXU7"/>
<evidence type="ECO:0000256" key="1">
    <source>
        <dbReference type="ARBA" id="ARBA00004141"/>
    </source>
</evidence>
<dbReference type="InterPro" id="IPR025993">
    <property type="entry name" value="Ceramide_glucosylTrfase"/>
</dbReference>
<reference evidence="10" key="1">
    <citation type="journal article" date="2020" name="mSystems">
        <title>Genome- and Community-Level Interaction Insights into Carbon Utilization and Element Cycling Functions of Hydrothermarchaeota in Hydrothermal Sediment.</title>
        <authorList>
            <person name="Zhou Z."/>
            <person name="Liu Y."/>
            <person name="Xu W."/>
            <person name="Pan J."/>
            <person name="Luo Z.H."/>
            <person name="Li M."/>
        </authorList>
    </citation>
    <scope>NUCLEOTIDE SEQUENCE [LARGE SCALE GENOMIC DNA]</scope>
    <source>
        <strain evidence="10">SpSt-897</strain>
    </source>
</reference>
<evidence type="ECO:0000256" key="5">
    <source>
        <dbReference type="ARBA" id="ARBA00022679"/>
    </source>
</evidence>
<evidence type="ECO:0000256" key="7">
    <source>
        <dbReference type="ARBA" id="ARBA00022989"/>
    </source>
</evidence>
<dbReference type="GO" id="GO:0006679">
    <property type="term" value="P:glucosylceramide biosynthetic process"/>
    <property type="evidence" value="ECO:0007669"/>
    <property type="project" value="TreeGrafter"/>
</dbReference>
<dbReference type="GO" id="GO:0008120">
    <property type="term" value="F:ceramide glucosyltransferase activity"/>
    <property type="evidence" value="ECO:0007669"/>
    <property type="project" value="TreeGrafter"/>
</dbReference>
<keyword evidence="8 9" id="KW-0472">Membrane</keyword>
<keyword evidence="4" id="KW-0328">Glycosyltransferase</keyword>
<keyword evidence="6 9" id="KW-0812">Transmembrane</keyword>
<dbReference type="GO" id="GO:0016020">
    <property type="term" value="C:membrane"/>
    <property type="evidence" value="ECO:0007669"/>
    <property type="project" value="UniProtKB-SubCell"/>
</dbReference>
<organism evidence="10">
    <name type="scientific">Desulfobacca acetoxidans</name>
    <dbReference type="NCBI Taxonomy" id="60893"/>
    <lineage>
        <taxon>Bacteria</taxon>
        <taxon>Pseudomonadati</taxon>
        <taxon>Thermodesulfobacteriota</taxon>
        <taxon>Desulfobaccia</taxon>
        <taxon>Desulfobaccales</taxon>
        <taxon>Desulfobaccaceae</taxon>
        <taxon>Desulfobacca</taxon>
    </lineage>
</organism>
<evidence type="ECO:0000256" key="2">
    <source>
        <dbReference type="ARBA" id="ARBA00004760"/>
    </source>
</evidence>
<evidence type="ECO:0000313" key="10">
    <source>
        <dbReference type="EMBL" id="HGF34238.1"/>
    </source>
</evidence>
<sequence>MITLLLLLLSAALVYQVLALVSLGRFFRRPLPAPAPPGSRGITVFKPVAGRDRETEECLRSFLTQDYHPYQVLFGVADPGDPVVPLLEKLQKSAPPGLVEVVLCPENLGHNPKVSILRQLAPRARYDLMVVADGDVKVDPDFLGRVAGALSGPRTGLISCTYRAGRSDSLGSRLEALTISADFIPSVAVAHYVEGIRFALGATMAFTRTALERIGGFAALKDYLADDYQLGWHIHQAGFEVKLLPYVVETVNPRMSFKDYLAHQLRWARTYRVCRPKGYFAYGVTHALIFALALWLASGMAVWALGLAGATLFWRGGLAWFSEVLCLKGSLPLPALVLLPLKDLLSFGLWLASFLGNEVVWQGRRFRLNREGVLEPLGE</sequence>
<dbReference type="InterPro" id="IPR017835">
    <property type="entry name" value="Hopen-assoc_HpnI"/>
</dbReference>
<dbReference type="Pfam" id="PF13506">
    <property type="entry name" value="Glyco_transf_21"/>
    <property type="match status" value="1"/>
</dbReference>
<dbReference type="Gene3D" id="3.90.550.10">
    <property type="entry name" value="Spore Coat Polysaccharide Biosynthesis Protein SpsA, Chain A"/>
    <property type="match status" value="1"/>
</dbReference>
<comment type="subcellular location">
    <subcellularLocation>
        <location evidence="1">Membrane</location>
        <topology evidence="1">Multi-pass membrane protein</topology>
    </subcellularLocation>
</comment>
<evidence type="ECO:0000256" key="3">
    <source>
        <dbReference type="ARBA" id="ARBA00004991"/>
    </source>
</evidence>
<evidence type="ECO:0000256" key="4">
    <source>
        <dbReference type="ARBA" id="ARBA00022676"/>
    </source>
</evidence>
<dbReference type="EMBL" id="DTMF01000191">
    <property type="protein sequence ID" value="HGF34238.1"/>
    <property type="molecule type" value="Genomic_DNA"/>
</dbReference>
<proteinExistence type="predicted"/>
<evidence type="ECO:0000256" key="9">
    <source>
        <dbReference type="SAM" id="Phobius"/>
    </source>
</evidence>
<gene>
    <name evidence="10" type="ORF">ENW96_07600</name>
</gene>
<dbReference type="CDD" id="cd02520">
    <property type="entry name" value="Glucosylceramide_synthase"/>
    <property type="match status" value="1"/>
</dbReference>
<comment type="pathway">
    <text evidence="2">Lipid metabolism; sphingolipid metabolism.</text>
</comment>
<evidence type="ECO:0000256" key="6">
    <source>
        <dbReference type="ARBA" id="ARBA00022692"/>
    </source>
</evidence>
<accession>A0A7C3UXU7</accession>
<comment type="pathway">
    <text evidence="3">Sphingolipid metabolism.</text>
</comment>
<protein>
    <submittedName>
        <fullName evidence="10">Glycosyltransferase</fullName>
    </submittedName>
</protein>
<comment type="caution">
    <text evidence="10">The sequence shown here is derived from an EMBL/GenBank/DDBJ whole genome shotgun (WGS) entry which is preliminary data.</text>
</comment>
<keyword evidence="5 10" id="KW-0808">Transferase</keyword>
<dbReference type="PANTHER" id="PTHR12726">
    <property type="entry name" value="CERAMIDE GLUCOSYLTRANSFERASE"/>
    <property type="match status" value="1"/>
</dbReference>
<dbReference type="PANTHER" id="PTHR12726:SF0">
    <property type="entry name" value="CERAMIDE GLUCOSYLTRANSFERASE"/>
    <property type="match status" value="1"/>
</dbReference>
<dbReference type="NCBIfam" id="TIGR03472">
    <property type="entry name" value="HpnI"/>
    <property type="match status" value="1"/>
</dbReference>
<keyword evidence="7 9" id="KW-1133">Transmembrane helix</keyword>
<name>A0A7C3UXU7_9BACT</name>